<dbReference type="PROSITE" id="PS50054">
    <property type="entry name" value="TYR_PHOSPHATASE_DUAL"/>
    <property type="match status" value="1"/>
</dbReference>
<comment type="catalytic activity">
    <reaction evidence="9">
        <text>O-phospho-L-tyrosyl-[protein] + H2O = L-tyrosyl-[protein] + phosphate</text>
        <dbReference type="Rhea" id="RHEA:10684"/>
        <dbReference type="Rhea" id="RHEA-COMP:10136"/>
        <dbReference type="Rhea" id="RHEA-COMP:20101"/>
        <dbReference type="ChEBI" id="CHEBI:15377"/>
        <dbReference type="ChEBI" id="CHEBI:43474"/>
        <dbReference type="ChEBI" id="CHEBI:46858"/>
        <dbReference type="ChEBI" id="CHEBI:61978"/>
        <dbReference type="EC" id="3.1.3.48"/>
    </reaction>
</comment>
<comment type="function">
    <text evidence="7">Putative tyrosine-protein phosphatase required for protection against superoxide stress.</text>
</comment>
<dbReference type="FunFam" id="3.90.190.10:FF:000035">
    <property type="entry name" value="Tyrosine phosphatase, putative"/>
    <property type="match status" value="1"/>
</dbReference>
<evidence type="ECO:0000256" key="9">
    <source>
        <dbReference type="ARBA" id="ARBA00051722"/>
    </source>
</evidence>
<dbReference type="SUPFAM" id="SSF52799">
    <property type="entry name" value="(Phosphotyrosine protein) phosphatases II"/>
    <property type="match status" value="1"/>
</dbReference>
<sequence length="476" mass="53551">MAGARPSKSTIWQMPAILYGTAWKDTRTTELVTAALVQGFRGVDTAGQRKHYREDLVGVGLRDAYEQLGISRYDVWIQTKYTPISGQDTHGFIPYDTNAPIADQVFQSFRNSIAQLHHGEAIPDIADLIAKYAVDARNGTPDQAPLQPVYVDSYLLHSPLETMQSTLEAWRVLEALVDVGVVREIGFSNVYDPEIYQALFQAARIKPSILQNRWHHSTGHDVSLLSLLSPLLSPNDFPLLDGALQPRGITYQPFWTLTGNTRLLESTPVAIMASKYNLTPSQVVYAFVHQGLGLPGLCTCVLSGTKNEEHMREAVQAKMLVPPPNFGMVEESLYRSGQPDQLNFPFLEKLSLKSVIWLAPEEPEVGFMHFCTDQNIELHHLGVMYSTNAWDPITEEIVLQALYLLVQPTTYPCLVMCNLGRHRTGTVIGCMRKLQRWNLSAILEEYRRFAGPKVRVMNEQFIELFDEELVFGENEG</sequence>
<name>A0A2N1JGE9_9BASI</name>
<dbReference type="InterPro" id="IPR023210">
    <property type="entry name" value="NADP_OxRdtase_dom"/>
</dbReference>
<evidence type="ECO:0000256" key="2">
    <source>
        <dbReference type="ARBA" id="ARBA00009580"/>
    </source>
</evidence>
<dbReference type="PANTHER" id="PTHR31126:SF8">
    <property type="entry name" value="TYROSINE-PROTEIN PHOSPHATASE OCA1-RELATED"/>
    <property type="match status" value="1"/>
</dbReference>
<evidence type="ECO:0000256" key="8">
    <source>
        <dbReference type="ARBA" id="ARBA00039934"/>
    </source>
</evidence>
<evidence type="ECO:0000256" key="6">
    <source>
        <dbReference type="ARBA" id="ARBA00022912"/>
    </source>
</evidence>
<evidence type="ECO:0000256" key="7">
    <source>
        <dbReference type="ARBA" id="ARBA00037204"/>
    </source>
</evidence>
<dbReference type="InterPro" id="IPR029021">
    <property type="entry name" value="Prot-tyrosine_phosphatase-like"/>
</dbReference>
<dbReference type="Proteomes" id="UP000232875">
    <property type="component" value="Unassembled WGS sequence"/>
</dbReference>
<comment type="subcellular location">
    <subcellularLocation>
        <location evidence="1">Cytoplasm</location>
    </subcellularLocation>
</comment>
<dbReference type="Pfam" id="PF00248">
    <property type="entry name" value="Aldo_ket_red"/>
    <property type="match status" value="1"/>
</dbReference>
<evidence type="ECO:0000313" key="12">
    <source>
        <dbReference type="Proteomes" id="UP000232875"/>
    </source>
</evidence>
<dbReference type="Pfam" id="PF03162">
    <property type="entry name" value="Y_phosphatase2"/>
    <property type="match status" value="1"/>
</dbReference>
<dbReference type="OrthoDB" id="6375174at2759"/>
<keyword evidence="6" id="KW-0904">Protein phosphatase</keyword>
<accession>A0A2N1JGE9</accession>
<dbReference type="SUPFAM" id="SSF51430">
    <property type="entry name" value="NAD(P)-linked oxidoreductase"/>
    <property type="match status" value="1"/>
</dbReference>
<dbReference type="InterPro" id="IPR004861">
    <property type="entry name" value="Siw14-like"/>
</dbReference>
<dbReference type="PANTHER" id="PTHR31126">
    <property type="entry name" value="TYROSINE-PROTEIN PHOSPHATASE"/>
    <property type="match status" value="1"/>
</dbReference>
<dbReference type="EMBL" id="KZ454987">
    <property type="protein sequence ID" value="PKI85608.1"/>
    <property type="molecule type" value="Genomic_DNA"/>
</dbReference>
<dbReference type="Gene3D" id="3.20.20.100">
    <property type="entry name" value="NADP-dependent oxidoreductase domain"/>
    <property type="match status" value="1"/>
</dbReference>
<gene>
    <name evidence="11" type="ORF">MVES_000009</name>
</gene>
<feature type="domain" description="Tyrosine-protein phosphatase" evidence="10">
    <location>
        <begin position="325"/>
        <end position="476"/>
    </location>
</feature>
<proteinExistence type="inferred from homology"/>
<dbReference type="PRINTS" id="PR01911">
    <property type="entry name" value="PFDSPHPHTASE"/>
</dbReference>
<organism evidence="11 12">
    <name type="scientific">Malassezia vespertilionis</name>
    <dbReference type="NCBI Taxonomy" id="2020962"/>
    <lineage>
        <taxon>Eukaryota</taxon>
        <taxon>Fungi</taxon>
        <taxon>Dikarya</taxon>
        <taxon>Basidiomycota</taxon>
        <taxon>Ustilaginomycotina</taxon>
        <taxon>Malasseziomycetes</taxon>
        <taxon>Malasseziales</taxon>
        <taxon>Malasseziaceae</taxon>
        <taxon>Malassezia</taxon>
    </lineage>
</organism>
<protein>
    <recommendedName>
        <fullName evidence="8">Putative tyrosine-protein phosphatase OCA1</fullName>
        <ecNumber evidence="3">3.1.3.48</ecNumber>
    </recommendedName>
</protein>
<comment type="similarity">
    <text evidence="2">Belongs to the protein-tyrosine phosphatase family.</text>
</comment>
<dbReference type="InterPro" id="IPR020428">
    <property type="entry name" value="PFA-DSPs"/>
</dbReference>
<dbReference type="EC" id="3.1.3.48" evidence="3"/>
<dbReference type="InterPro" id="IPR036812">
    <property type="entry name" value="NAD(P)_OxRdtase_dom_sf"/>
</dbReference>
<evidence type="ECO:0000256" key="1">
    <source>
        <dbReference type="ARBA" id="ARBA00004496"/>
    </source>
</evidence>
<keyword evidence="12" id="KW-1185">Reference proteome</keyword>
<evidence type="ECO:0000256" key="4">
    <source>
        <dbReference type="ARBA" id="ARBA00022490"/>
    </source>
</evidence>
<keyword evidence="5" id="KW-0378">Hydrolase</keyword>
<reference evidence="11 12" key="1">
    <citation type="submission" date="2017-10" db="EMBL/GenBank/DDBJ databases">
        <title>A novel species of cold-tolerant Malassezia isolated from bats.</title>
        <authorList>
            <person name="Lorch J.M."/>
            <person name="Palmer J.M."/>
            <person name="Vanderwolf K.J."/>
            <person name="Schmidt K.Z."/>
            <person name="Verant M.L."/>
            <person name="Weller T.J."/>
            <person name="Blehert D.S."/>
        </authorList>
    </citation>
    <scope>NUCLEOTIDE SEQUENCE [LARGE SCALE GENOMIC DNA]</scope>
    <source>
        <strain evidence="11 12">NWHC:44797-103</strain>
    </source>
</reference>
<dbReference type="GO" id="GO:0004725">
    <property type="term" value="F:protein tyrosine phosphatase activity"/>
    <property type="evidence" value="ECO:0007669"/>
    <property type="project" value="UniProtKB-EC"/>
</dbReference>
<dbReference type="AlphaFoldDB" id="A0A2N1JGE9"/>
<dbReference type="Gene3D" id="3.90.190.10">
    <property type="entry name" value="Protein tyrosine phosphatase superfamily"/>
    <property type="match status" value="1"/>
</dbReference>
<dbReference type="CDD" id="cd14531">
    <property type="entry name" value="PFA-DSP_Oca1"/>
    <property type="match status" value="1"/>
</dbReference>
<dbReference type="InterPro" id="IPR020422">
    <property type="entry name" value="TYR_PHOSPHATASE_DUAL_dom"/>
</dbReference>
<keyword evidence="4" id="KW-0963">Cytoplasm</keyword>
<evidence type="ECO:0000313" key="11">
    <source>
        <dbReference type="EMBL" id="PKI85608.1"/>
    </source>
</evidence>
<evidence type="ECO:0000256" key="3">
    <source>
        <dbReference type="ARBA" id="ARBA00013064"/>
    </source>
</evidence>
<dbReference type="GO" id="GO:0005737">
    <property type="term" value="C:cytoplasm"/>
    <property type="evidence" value="ECO:0007669"/>
    <property type="project" value="UniProtKB-SubCell"/>
</dbReference>
<dbReference type="STRING" id="2020962.A0A2N1JGE9"/>
<evidence type="ECO:0000259" key="10">
    <source>
        <dbReference type="PROSITE" id="PS50054"/>
    </source>
</evidence>
<evidence type="ECO:0000256" key="5">
    <source>
        <dbReference type="ARBA" id="ARBA00022801"/>
    </source>
</evidence>